<dbReference type="EMBL" id="JBHSBV010000007">
    <property type="protein sequence ID" value="MFC4202786.1"/>
    <property type="molecule type" value="Genomic_DNA"/>
</dbReference>
<evidence type="ECO:0000313" key="2">
    <source>
        <dbReference type="Proteomes" id="UP001595848"/>
    </source>
</evidence>
<gene>
    <name evidence="1" type="ORF">ACFOY1_17680</name>
</gene>
<evidence type="ECO:0000313" key="1">
    <source>
        <dbReference type="EMBL" id="MFC4202786.1"/>
    </source>
</evidence>
<comment type="caution">
    <text evidence="1">The sequence shown here is derived from an EMBL/GenBank/DDBJ whole genome shotgun (WGS) entry which is preliminary data.</text>
</comment>
<organism evidence="1 2">
    <name type="scientific">Candidimonas humi</name>
    <dbReference type="NCBI Taxonomy" id="683355"/>
    <lineage>
        <taxon>Bacteria</taxon>
        <taxon>Pseudomonadati</taxon>
        <taxon>Pseudomonadota</taxon>
        <taxon>Betaproteobacteria</taxon>
        <taxon>Burkholderiales</taxon>
        <taxon>Alcaligenaceae</taxon>
        <taxon>Candidimonas</taxon>
    </lineage>
</organism>
<accession>A0ABV8P3T5</accession>
<sequence>MRRISALLLRTSLHRVIFFISTGPGSRLGTAGGLAPHVCAPGFGFHVGRHDHVVGIGRVQADFYDPPLQYDGCLHGLQADEQQPQECAGYEGVVIWPEFDCYDQPALVRLLAHYATGRRPLRLELINIGEFPGAVCFIGLGQLPPEALRLLWAKWKQATASYVVGKNTVPRFSPARA</sequence>
<proteinExistence type="predicted"/>
<protein>
    <submittedName>
        <fullName evidence="1">Uncharacterized protein</fullName>
    </submittedName>
</protein>
<dbReference type="RefSeq" id="WP_217965462.1">
    <property type="nucleotide sequence ID" value="NZ_JAHTBN010000006.1"/>
</dbReference>
<keyword evidence="2" id="KW-1185">Reference proteome</keyword>
<dbReference type="Proteomes" id="UP001595848">
    <property type="component" value="Unassembled WGS sequence"/>
</dbReference>
<name>A0ABV8P3T5_9BURK</name>
<reference evidence="2" key="1">
    <citation type="journal article" date="2019" name="Int. J. Syst. Evol. Microbiol.">
        <title>The Global Catalogue of Microorganisms (GCM) 10K type strain sequencing project: providing services to taxonomists for standard genome sequencing and annotation.</title>
        <authorList>
            <consortium name="The Broad Institute Genomics Platform"/>
            <consortium name="The Broad Institute Genome Sequencing Center for Infectious Disease"/>
            <person name="Wu L."/>
            <person name="Ma J."/>
        </authorList>
    </citation>
    <scope>NUCLEOTIDE SEQUENCE [LARGE SCALE GENOMIC DNA]</scope>
    <source>
        <strain evidence="2">LMG 24813</strain>
    </source>
</reference>